<feature type="compositionally biased region" description="Basic residues" evidence="4">
    <location>
        <begin position="144"/>
        <end position="156"/>
    </location>
</feature>
<feature type="compositionally biased region" description="Basic and acidic residues" evidence="4">
    <location>
        <begin position="396"/>
        <end position="425"/>
    </location>
</feature>
<dbReference type="PANTHER" id="PTHR22731">
    <property type="entry name" value="RIBONUCLEASES P/MRP PROTEIN SUBUNIT POP1"/>
    <property type="match status" value="1"/>
</dbReference>
<evidence type="ECO:0000259" key="7">
    <source>
        <dbReference type="Pfam" id="PF22770"/>
    </source>
</evidence>
<comment type="subcellular location">
    <subcellularLocation>
        <location evidence="1">Nucleus</location>
    </subcellularLocation>
</comment>
<feature type="compositionally biased region" description="Basic residues" evidence="4">
    <location>
        <begin position="113"/>
        <end position="132"/>
    </location>
</feature>
<feature type="compositionally biased region" description="Basic and acidic residues" evidence="4">
    <location>
        <begin position="41"/>
        <end position="69"/>
    </location>
</feature>
<dbReference type="InterPro" id="IPR012590">
    <property type="entry name" value="POPLD_dom"/>
</dbReference>
<evidence type="ECO:0000259" key="6">
    <source>
        <dbReference type="Pfam" id="PF08170"/>
    </source>
</evidence>
<dbReference type="PANTHER" id="PTHR22731:SF3">
    <property type="entry name" value="RIBONUCLEASES P_MRP PROTEIN SUBUNIT POP1"/>
    <property type="match status" value="1"/>
</dbReference>
<proteinExistence type="predicted"/>
<dbReference type="Pfam" id="PF06978">
    <property type="entry name" value="POP1_N"/>
    <property type="match status" value="1"/>
</dbReference>
<dbReference type="GO" id="GO:0001682">
    <property type="term" value="P:tRNA 5'-leader removal"/>
    <property type="evidence" value="ECO:0007669"/>
    <property type="project" value="InterPro"/>
</dbReference>
<name>A0A131YU64_RHIAP</name>
<evidence type="ECO:0000259" key="5">
    <source>
        <dbReference type="Pfam" id="PF06978"/>
    </source>
</evidence>
<keyword evidence="2" id="KW-0819">tRNA processing</keyword>
<dbReference type="InterPro" id="IPR039182">
    <property type="entry name" value="Pop1"/>
</dbReference>
<evidence type="ECO:0000256" key="2">
    <source>
        <dbReference type="ARBA" id="ARBA00022694"/>
    </source>
</evidence>
<feature type="domain" description="POP1 C-terminal" evidence="7">
    <location>
        <begin position="815"/>
        <end position="964"/>
    </location>
</feature>
<accession>A0A131YU64</accession>
<dbReference type="Pfam" id="PF22770">
    <property type="entry name" value="POP1_C"/>
    <property type="match status" value="1"/>
</dbReference>
<dbReference type="InterPro" id="IPR055079">
    <property type="entry name" value="POP1_C"/>
</dbReference>
<feature type="region of interest" description="Disordered" evidence="4">
    <location>
        <begin position="336"/>
        <end position="447"/>
    </location>
</feature>
<evidence type="ECO:0000256" key="4">
    <source>
        <dbReference type="SAM" id="MobiDB-lite"/>
    </source>
</evidence>
<feature type="region of interest" description="Disordered" evidence="4">
    <location>
        <begin position="107"/>
        <end position="158"/>
    </location>
</feature>
<dbReference type="SUPFAM" id="SSF103025">
    <property type="entry name" value="Folate-binding domain"/>
    <property type="match status" value="1"/>
</dbReference>
<dbReference type="AlphaFoldDB" id="A0A131YU64"/>
<evidence type="ECO:0000256" key="3">
    <source>
        <dbReference type="ARBA" id="ARBA00023242"/>
    </source>
</evidence>
<feature type="domain" description="Pop1 N-terminal" evidence="5">
    <location>
        <begin position="148"/>
        <end position="227"/>
    </location>
</feature>
<evidence type="ECO:0000256" key="1">
    <source>
        <dbReference type="ARBA" id="ARBA00004123"/>
    </source>
</evidence>
<evidence type="ECO:0000313" key="8">
    <source>
        <dbReference type="EMBL" id="JAP82769.1"/>
    </source>
</evidence>
<dbReference type="GO" id="GO:0005655">
    <property type="term" value="C:nucleolar ribonuclease P complex"/>
    <property type="evidence" value="ECO:0007669"/>
    <property type="project" value="InterPro"/>
</dbReference>
<organism evidence="8">
    <name type="scientific">Rhipicephalus appendiculatus</name>
    <name type="common">Brown ear tick</name>
    <dbReference type="NCBI Taxonomy" id="34631"/>
    <lineage>
        <taxon>Eukaryota</taxon>
        <taxon>Metazoa</taxon>
        <taxon>Ecdysozoa</taxon>
        <taxon>Arthropoda</taxon>
        <taxon>Chelicerata</taxon>
        <taxon>Arachnida</taxon>
        <taxon>Acari</taxon>
        <taxon>Parasitiformes</taxon>
        <taxon>Ixodida</taxon>
        <taxon>Ixodoidea</taxon>
        <taxon>Ixodidae</taxon>
        <taxon>Rhipicephalinae</taxon>
        <taxon>Rhipicephalus</taxon>
        <taxon>Rhipicephalus</taxon>
    </lineage>
</organism>
<feature type="domain" description="POPLD" evidence="6">
    <location>
        <begin position="644"/>
        <end position="735"/>
    </location>
</feature>
<keyword evidence="3" id="KW-0539">Nucleus</keyword>
<protein>
    <submittedName>
        <fullName evidence="8">Ribonuclease P/MRP protein subunit POP1</fullName>
    </submittedName>
</protein>
<dbReference type="InterPro" id="IPR009723">
    <property type="entry name" value="Pop1_N"/>
</dbReference>
<feature type="compositionally biased region" description="Basic and acidic residues" evidence="4">
    <location>
        <begin position="355"/>
        <end position="372"/>
    </location>
</feature>
<dbReference type="GO" id="GO:0000172">
    <property type="term" value="C:ribonuclease MRP complex"/>
    <property type="evidence" value="ECO:0007669"/>
    <property type="project" value="InterPro"/>
</dbReference>
<feature type="region of interest" description="Disordered" evidence="4">
    <location>
        <begin position="1"/>
        <end position="69"/>
    </location>
</feature>
<dbReference type="Pfam" id="PF08170">
    <property type="entry name" value="POPLD"/>
    <property type="match status" value="1"/>
</dbReference>
<dbReference type="EMBL" id="GEDV01005788">
    <property type="protein sequence ID" value="JAP82769.1"/>
    <property type="molecule type" value="Transcribed_RNA"/>
</dbReference>
<sequence length="967" mass="108359">MPAGTENPADYYKNVAFSPTSVNGETKKPAGNASEGMGEFAPEKTGKRAPEGDEACVEAKKPRLQDSSELEDVKVPREVELFRFLGSRADEIASLVKDVERKYPKLISQQVPRHMRRRTVSHDKRRLPKRLQLKIAHEPDPPKSKRPSRKHRRRPRNLLAEYARRQRRHVWLETHIWHAKRFKMADLWGYRVPLHPTDKGIRAAYRGSAKHVLLHDLSYYNCIELIGNEETLVSKLTLLTNADAGLTFGAKSYLSGTREGTVVLYHRNRYPFGAIGPAKFLWRAPAGQNDNSDKKDDRQLWLWVHPTIHSEVTEELVSVFELQRVQATTRVPADLKAPNSDVSVQMPGERTSACDSKRVKFEKSSPELKAEETDCSATDETTKPVRPSAQSTVSADEAKSKTEKQTSETQEEQKRTSTKNRAESSKRRRSRERKASSRVADNKKDLEKDEASMAEVVQLPVYTNGSVTMVQLKEQMVRFSLTGPLATGVVLNAIVPSREASSPETEAWWNKRAEEKQAQEVGWEMVQAEDAECEQALLPRVLGRTVRDPRILLPACKTKVTGHCPPDKCTELPLVPQASDSALWDPLLRDAVSSQKVPEAELNRLRSQNPKPGTLLDLGDAESRIPVVAIRKDGSRTNLGFGSGWDLILPAGWGRPFWIALVYRGARASGLRELRSLSLEMGLPCFPFDHPDTAATQQSEEENRRELMTKHLRYPPDKRPSFQKLRISCPFFFPWSQLVQEWRTLDQPSADNAGCDDGSTFYVLRSRKVLRRLAAMFADANKKRKKITLSAATASKQLDDIRATAKAVNLDLSRALVCVELTSCSRGVPKRFDSISMPTAEDILALKNSGSADSVEAPCENLRRLKKPKDAKAKKRKAPRPTVEELLARPTVSSVVKSCSRLILGGVVSGDYCFSSACGRGLGYCAFEGLVHLIESSASASVRPLVLFRHQHSVQYRYATLHVLEEC</sequence>
<reference evidence="8" key="1">
    <citation type="journal article" date="2016" name="Ticks Tick Borne Dis.">
        <title>De novo assembly and annotation of the salivary gland transcriptome of Rhipicephalus appendiculatus male and female ticks during blood feeding.</title>
        <authorList>
            <person name="de Castro M.H."/>
            <person name="de Klerk D."/>
            <person name="Pienaar R."/>
            <person name="Latif A.A."/>
            <person name="Rees D.J."/>
            <person name="Mans B.J."/>
        </authorList>
    </citation>
    <scope>NUCLEOTIDE SEQUENCE</scope>
    <source>
        <tissue evidence="8">Salivary glands</tissue>
    </source>
</reference>